<evidence type="ECO:0000256" key="1">
    <source>
        <dbReference type="ARBA" id="ARBA00007689"/>
    </source>
</evidence>
<gene>
    <name evidence="3" type="ORF">Pta02_46770</name>
</gene>
<name>A0A8J3SXW9_9ACTN</name>
<dbReference type="Proteomes" id="UP000634476">
    <property type="component" value="Unassembled WGS sequence"/>
</dbReference>
<dbReference type="EMBL" id="BOOK01000034">
    <property type="protein sequence ID" value="GII02669.1"/>
    <property type="molecule type" value="Genomic_DNA"/>
</dbReference>
<dbReference type="InterPro" id="IPR005545">
    <property type="entry name" value="YCII"/>
</dbReference>
<accession>A0A8J3SXW9</accession>
<dbReference type="Pfam" id="PF03795">
    <property type="entry name" value="YCII"/>
    <property type="match status" value="1"/>
</dbReference>
<organism evidence="3 4">
    <name type="scientific">Planobispora takensis</name>
    <dbReference type="NCBI Taxonomy" id="1367882"/>
    <lineage>
        <taxon>Bacteria</taxon>
        <taxon>Bacillati</taxon>
        <taxon>Actinomycetota</taxon>
        <taxon>Actinomycetes</taxon>
        <taxon>Streptosporangiales</taxon>
        <taxon>Streptosporangiaceae</taxon>
        <taxon>Planobispora</taxon>
    </lineage>
</organism>
<evidence type="ECO:0000313" key="3">
    <source>
        <dbReference type="EMBL" id="GII02669.1"/>
    </source>
</evidence>
<sequence length="100" mass="10862">MFILEITYTAPIERVDAVLEDHGAWLDRQYEAGVFLASGRKVPRDGGVIVAVGEDRAAVEALVATDPFSVEGVATYRVIEFLAVKTAPVLSSYRQELPPA</sequence>
<feature type="domain" description="YCII-related" evidence="2">
    <location>
        <begin position="1"/>
        <end position="81"/>
    </location>
</feature>
<proteinExistence type="inferred from homology"/>
<dbReference type="InterPro" id="IPR011008">
    <property type="entry name" value="Dimeric_a/b-barrel"/>
</dbReference>
<protein>
    <recommendedName>
        <fullName evidence="2">YCII-related domain-containing protein</fullName>
    </recommendedName>
</protein>
<dbReference type="PANTHER" id="PTHR37828:SF1">
    <property type="entry name" value="YCII-RELATED DOMAIN-CONTAINING PROTEIN"/>
    <property type="match status" value="1"/>
</dbReference>
<evidence type="ECO:0000313" key="4">
    <source>
        <dbReference type="Proteomes" id="UP000634476"/>
    </source>
</evidence>
<keyword evidence="4" id="KW-1185">Reference proteome</keyword>
<evidence type="ECO:0000259" key="2">
    <source>
        <dbReference type="Pfam" id="PF03795"/>
    </source>
</evidence>
<dbReference type="RefSeq" id="WP_203876996.1">
    <property type="nucleotide sequence ID" value="NZ_BOOK01000034.1"/>
</dbReference>
<dbReference type="Gene3D" id="3.30.70.1060">
    <property type="entry name" value="Dimeric alpha+beta barrel"/>
    <property type="match status" value="1"/>
</dbReference>
<dbReference type="AlphaFoldDB" id="A0A8J3SXW9"/>
<comment type="caution">
    <text evidence="3">The sequence shown here is derived from an EMBL/GenBank/DDBJ whole genome shotgun (WGS) entry which is preliminary data.</text>
</comment>
<comment type="similarity">
    <text evidence="1">Belongs to the YciI family.</text>
</comment>
<reference evidence="3" key="1">
    <citation type="submission" date="2021-01" db="EMBL/GenBank/DDBJ databases">
        <title>Whole genome shotgun sequence of Planobispora takensis NBRC 109077.</title>
        <authorList>
            <person name="Komaki H."/>
            <person name="Tamura T."/>
        </authorList>
    </citation>
    <scope>NUCLEOTIDE SEQUENCE</scope>
    <source>
        <strain evidence="3">NBRC 109077</strain>
    </source>
</reference>
<dbReference type="PANTHER" id="PTHR37828">
    <property type="entry name" value="GSR2449 PROTEIN"/>
    <property type="match status" value="1"/>
</dbReference>
<dbReference type="SUPFAM" id="SSF54909">
    <property type="entry name" value="Dimeric alpha+beta barrel"/>
    <property type="match status" value="1"/>
</dbReference>